<proteinExistence type="predicted"/>
<accession>A0ABQ6Y3D9</accession>
<keyword evidence="2" id="KW-1185">Reference proteome</keyword>
<comment type="caution">
    <text evidence="1">The sequence shown here is derived from an EMBL/GenBank/DDBJ whole genome shotgun (WGS) entry which is preliminary data.</text>
</comment>
<name>A0ABQ6Y3D9_9GAMM</name>
<reference evidence="1 2" key="1">
    <citation type="submission" date="2012-09" db="EMBL/GenBank/DDBJ databases">
        <title>Genome Sequence of alkane-degrading Bacterium Alcanivorax sp. 6-D-6.</title>
        <authorList>
            <person name="Lai Q."/>
            <person name="Shao Z."/>
        </authorList>
    </citation>
    <scope>NUCLEOTIDE SEQUENCE [LARGE SCALE GENOMIC DNA]</scope>
    <source>
        <strain evidence="1 2">6-D-6</strain>
    </source>
</reference>
<dbReference type="EMBL" id="AQPF01000053">
    <property type="protein sequence ID" value="KAF0803280.1"/>
    <property type="molecule type" value="Genomic_DNA"/>
</dbReference>
<dbReference type="Proteomes" id="UP000771797">
    <property type="component" value="Unassembled WGS sequence"/>
</dbReference>
<evidence type="ECO:0000313" key="1">
    <source>
        <dbReference type="EMBL" id="KAF0803280.1"/>
    </source>
</evidence>
<gene>
    <name evidence="1" type="ORF">A6D6_03762</name>
</gene>
<evidence type="ECO:0000313" key="2">
    <source>
        <dbReference type="Proteomes" id="UP000771797"/>
    </source>
</evidence>
<dbReference type="RefSeq" id="WP_159661589.1">
    <property type="nucleotide sequence ID" value="NZ_AQPF01000053.1"/>
</dbReference>
<protein>
    <submittedName>
        <fullName evidence="1">Uncharacterized protein</fullName>
    </submittedName>
</protein>
<sequence>MNGFKHKMESDAAAPVRLILQVLLLWLWPAVPWATEIGPPGVYLDFAGDRQDRYQGRLTAPEFTEPVYFLLSDWVAAEINVGGVEDRVAARLSREMGDIWGGPGSYDLATGPEPKEGAWFAGVLAPGRYALWVASPERKPVTYTVFMTAPSRRPPEIWSAELGCLSREPILVTEQLEAPVLTHRYLVRIDRQVLLEATLGVTGPMPALRILSADGRRILARAHDGTDSVRTRVTPGRYQVEVSGERAAYYDLTLHATGLSERDD</sequence>
<organism evidence="1 2">
    <name type="scientific">Alcanivorax xiamenensis</name>
    <dbReference type="NCBI Taxonomy" id="1177156"/>
    <lineage>
        <taxon>Bacteria</taxon>
        <taxon>Pseudomonadati</taxon>
        <taxon>Pseudomonadota</taxon>
        <taxon>Gammaproteobacteria</taxon>
        <taxon>Oceanospirillales</taxon>
        <taxon>Alcanivoracaceae</taxon>
        <taxon>Alcanivorax</taxon>
    </lineage>
</organism>